<dbReference type="Proteomes" id="UP000522688">
    <property type="component" value="Unassembled WGS sequence"/>
</dbReference>
<keyword evidence="9" id="KW-0813">Transport</keyword>
<dbReference type="OrthoDB" id="9808136at2"/>
<proteinExistence type="predicted"/>
<evidence type="ECO:0000313" key="9">
    <source>
        <dbReference type="EMBL" id="MBA8814072.1"/>
    </source>
</evidence>
<dbReference type="PANTHER" id="PTHR32196">
    <property type="entry name" value="ABC TRANSPORTER PERMEASE PROTEIN YPHD-RELATED-RELATED"/>
    <property type="match status" value="1"/>
</dbReference>
<comment type="caution">
    <text evidence="9">The sequence shown here is derived from an EMBL/GenBank/DDBJ whole genome shotgun (WGS) entry which is preliminary data.</text>
</comment>
<dbReference type="RefSeq" id="WP_146853558.1">
    <property type="nucleotide sequence ID" value="NZ_BAAAHR010000006.1"/>
</dbReference>
<dbReference type="InterPro" id="IPR001851">
    <property type="entry name" value="ABC_transp_permease"/>
</dbReference>
<evidence type="ECO:0000256" key="1">
    <source>
        <dbReference type="ARBA" id="ARBA00004651"/>
    </source>
</evidence>
<gene>
    <name evidence="9" type="ORF">FB463_002338</name>
    <name evidence="8" type="ORF">FFA01_09730</name>
</gene>
<feature type="transmembrane region" description="Helical" evidence="7">
    <location>
        <begin position="248"/>
        <end position="269"/>
    </location>
</feature>
<evidence type="ECO:0000256" key="6">
    <source>
        <dbReference type="SAM" id="MobiDB-lite"/>
    </source>
</evidence>
<feature type="compositionally biased region" description="Gly residues" evidence="6">
    <location>
        <begin position="14"/>
        <end position="31"/>
    </location>
</feature>
<feature type="transmembrane region" description="Helical" evidence="7">
    <location>
        <begin position="281"/>
        <end position="299"/>
    </location>
</feature>
<reference evidence="9 11" key="2">
    <citation type="submission" date="2020-07" db="EMBL/GenBank/DDBJ databases">
        <title>Sequencing the genomes of 1000 actinobacteria strains.</title>
        <authorList>
            <person name="Klenk H.-P."/>
        </authorList>
    </citation>
    <scope>NUCLEOTIDE SEQUENCE [LARGE SCALE GENOMIC DNA]</scope>
    <source>
        <strain evidence="9 11">DSM 10309</strain>
    </source>
</reference>
<keyword evidence="2" id="KW-1003">Cell membrane</keyword>
<feature type="transmembrane region" description="Helical" evidence="7">
    <location>
        <begin position="305"/>
        <end position="325"/>
    </location>
</feature>
<keyword evidence="9" id="KW-0762">Sugar transport</keyword>
<name>A0A7W3JJL6_9MICO</name>
<keyword evidence="3 7" id="KW-0812">Transmembrane</keyword>
<accession>A0A7W3JJL6</accession>
<keyword evidence="10" id="KW-1185">Reference proteome</keyword>
<evidence type="ECO:0000256" key="4">
    <source>
        <dbReference type="ARBA" id="ARBA00022989"/>
    </source>
</evidence>
<feature type="region of interest" description="Disordered" evidence="6">
    <location>
        <begin position="1"/>
        <end position="41"/>
    </location>
</feature>
<dbReference type="CDD" id="cd06579">
    <property type="entry name" value="TM_PBP1_transp_AraH_like"/>
    <property type="match status" value="1"/>
</dbReference>
<evidence type="ECO:0000256" key="3">
    <source>
        <dbReference type="ARBA" id="ARBA00022692"/>
    </source>
</evidence>
<evidence type="ECO:0000256" key="7">
    <source>
        <dbReference type="SAM" id="Phobius"/>
    </source>
</evidence>
<dbReference type="GO" id="GO:0005886">
    <property type="term" value="C:plasma membrane"/>
    <property type="evidence" value="ECO:0007669"/>
    <property type="project" value="UniProtKB-SubCell"/>
</dbReference>
<dbReference type="AlphaFoldDB" id="A0A7W3JJL6"/>
<evidence type="ECO:0000313" key="8">
    <source>
        <dbReference type="EMBL" id="GEK82664.1"/>
    </source>
</evidence>
<comment type="subcellular location">
    <subcellularLocation>
        <location evidence="1">Cell membrane</location>
        <topology evidence="1">Multi-pass membrane protein</topology>
    </subcellularLocation>
</comment>
<keyword evidence="5 7" id="KW-0472">Membrane</keyword>
<feature type="transmembrane region" description="Helical" evidence="7">
    <location>
        <begin position="330"/>
        <end position="348"/>
    </location>
</feature>
<feature type="transmembrane region" description="Helical" evidence="7">
    <location>
        <begin position="199"/>
        <end position="220"/>
    </location>
</feature>
<dbReference type="GO" id="GO:0022857">
    <property type="term" value="F:transmembrane transporter activity"/>
    <property type="evidence" value="ECO:0007669"/>
    <property type="project" value="InterPro"/>
</dbReference>
<protein>
    <submittedName>
        <fullName evidence="9">Simple sugar transport system permease protein</fullName>
    </submittedName>
    <submittedName>
        <fullName evidence="8">Sugar ABC transporter permease</fullName>
    </submittedName>
</protein>
<feature type="transmembrane region" description="Helical" evidence="7">
    <location>
        <begin position="53"/>
        <end position="74"/>
    </location>
</feature>
<evidence type="ECO:0000256" key="2">
    <source>
        <dbReference type="ARBA" id="ARBA00022475"/>
    </source>
</evidence>
<dbReference type="PANTHER" id="PTHR32196:SF63">
    <property type="entry name" value="INNER MEMBRANE ABC TRANSPORTER PERMEASE PROTEIN YJFF"/>
    <property type="match status" value="1"/>
</dbReference>
<keyword evidence="4 7" id="KW-1133">Transmembrane helix</keyword>
<feature type="transmembrane region" description="Helical" evidence="7">
    <location>
        <begin position="131"/>
        <end position="151"/>
    </location>
</feature>
<evidence type="ECO:0000313" key="10">
    <source>
        <dbReference type="Proteomes" id="UP000321154"/>
    </source>
</evidence>
<feature type="transmembrane region" description="Helical" evidence="7">
    <location>
        <begin position="86"/>
        <end position="119"/>
    </location>
</feature>
<evidence type="ECO:0000256" key="5">
    <source>
        <dbReference type="ARBA" id="ARBA00023136"/>
    </source>
</evidence>
<dbReference type="EMBL" id="BJUV01000007">
    <property type="protein sequence ID" value="GEK82664.1"/>
    <property type="molecule type" value="Genomic_DNA"/>
</dbReference>
<reference evidence="8 10" key="1">
    <citation type="submission" date="2019-07" db="EMBL/GenBank/DDBJ databases">
        <title>Whole genome shotgun sequence of Frigoribacterium faeni NBRC 103066.</title>
        <authorList>
            <person name="Hosoyama A."/>
            <person name="Uohara A."/>
            <person name="Ohji S."/>
            <person name="Ichikawa N."/>
        </authorList>
    </citation>
    <scope>NUCLEOTIDE SEQUENCE [LARGE SCALE GENOMIC DNA]</scope>
    <source>
        <strain evidence="8 10">NBRC 103066</strain>
    </source>
</reference>
<dbReference type="Pfam" id="PF02653">
    <property type="entry name" value="BPD_transp_2"/>
    <property type="match status" value="1"/>
</dbReference>
<organism evidence="9 11">
    <name type="scientific">Frigoribacterium faeni</name>
    <dbReference type="NCBI Taxonomy" id="145483"/>
    <lineage>
        <taxon>Bacteria</taxon>
        <taxon>Bacillati</taxon>
        <taxon>Actinomycetota</taxon>
        <taxon>Actinomycetes</taxon>
        <taxon>Micrococcales</taxon>
        <taxon>Microbacteriaceae</taxon>
        <taxon>Frigoribacterium</taxon>
    </lineage>
</organism>
<sequence length="363" mass="36787">MSAATASNTDTTGPDGGHGGGADGPAGGHGPGPATRTSQRRWQALQRVNKSTLLMLVVTLVVIVAFSVATPTFLTGTNLRNVAVQVAPALIVAVAMTFVITAGMIDLSVGSTLALVSVVGASLLRTGMESVLVIVICLAVGALCGLVNGWFSSYQGIPSFIVTLATMSIVRGIALFITKGYSVAIGSGLIFAQIGQGRLLGLGYPAWLALIAVVVGIVALQRMRFGQYVTGIGSNEESVRRAGVDTRFVKMMALVLTGTAAGAAGIITAARLGSGDANSGVDFAMTVITAVVIGGTNLLGGKGSVIGTAIGAVLTGVITNGLTLLGLSPYIVPIVTGSLLIIVIWINLRGGSLTELLRRRVTS</sequence>
<dbReference type="EMBL" id="JACGWW010000003">
    <property type="protein sequence ID" value="MBA8814072.1"/>
    <property type="molecule type" value="Genomic_DNA"/>
</dbReference>
<evidence type="ECO:0000313" key="11">
    <source>
        <dbReference type="Proteomes" id="UP000522688"/>
    </source>
</evidence>
<dbReference type="Proteomes" id="UP000321154">
    <property type="component" value="Unassembled WGS sequence"/>
</dbReference>